<accession>A0AAQ3JYR7</accession>
<keyword evidence="1" id="KW-0175">Coiled coil</keyword>
<feature type="domain" description="Reverse transcriptase" evidence="2">
    <location>
        <begin position="524"/>
        <end position="664"/>
    </location>
</feature>
<evidence type="ECO:0000313" key="4">
    <source>
        <dbReference type="Proteomes" id="UP001327560"/>
    </source>
</evidence>
<dbReference type="SUPFAM" id="SSF56672">
    <property type="entry name" value="DNA/RNA polymerases"/>
    <property type="match status" value="1"/>
</dbReference>
<dbReference type="Pfam" id="PF14111">
    <property type="entry name" value="DUF4283"/>
    <property type="match status" value="1"/>
</dbReference>
<dbReference type="Gene3D" id="3.60.10.10">
    <property type="entry name" value="Endonuclease/exonuclease/phosphatase"/>
    <property type="match status" value="1"/>
</dbReference>
<dbReference type="EMBL" id="CP136891">
    <property type="protein sequence ID" value="WOK98607.1"/>
    <property type="molecule type" value="Genomic_DNA"/>
</dbReference>
<evidence type="ECO:0000256" key="1">
    <source>
        <dbReference type="SAM" id="Coils"/>
    </source>
</evidence>
<evidence type="ECO:0000259" key="2">
    <source>
        <dbReference type="PROSITE" id="PS50878"/>
    </source>
</evidence>
<proteinExistence type="predicted"/>
<organism evidence="3 4">
    <name type="scientific">Canna indica</name>
    <name type="common">Indian-shot</name>
    <dbReference type="NCBI Taxonomy" id="4628"/>
    <lineage>
        <taxon>Eukaryota</taxon>
        <taxon>Viridiplantae</taxon>
        <taxon>Streptophyta</taxon>
        <taxon>Embryophyta</taxon>
        <taxon>Tracheophyta</taxon>
        <taxon>Spermatophyta</taxon>
        <taxon>Magnoliopsida</taxon>
        <taxon>Liliopsida</taxon>
        <taxon>Zingiberales</taxon>
        <taxon>Cannaceae</taxon>
        <taxon>Canna</taxon>
    </lineage>
</organism>
<dbReference type="AlphaFoldDB" id="A0AAQ3JYR7"/>
<dbReference type="Proteomes" id="UP001327560">
    <property type="component" value="Chromosome 2"/>
</dbReference>
<reference evidence="3 4" key="1">
    <citation type="submission" date="2023-10" db="EMBL/GenBank/DDBJ databases">
        <title>Chromosome-scale genome assembly provides insights into flower coloration mechanisms of Canna indica.</title>
        <authorList>
            <person name="Li C."/>
        </authorList>
    </citation>
    <scope>NUCLEOTIDE SEQUENCE [LARGE SCALE GENOMIC DNA]</scope>
    <source>
        <tissue evidence="3">Flower</tissue>
    </source>
</reference>
<evidence type="ECO:0000313" key="3">
    <source>
        <dbReference type="EMBL" id="WOK98607.1"/>
    </source>
</evidence>
<dbReference type="InterPro" id="IPR000477">
    <property type="entry name" value="RT_dom"/>
</dbReference>
<dbReference type="Pfam" id="PF00078">
    <property type="entry name" value="RVT_1"/>
    <property type="match status" value="1"/>
</dbReference>
<dbReference type="SUPFAM" id="SSF56219">
    <property type="entry name" value="DNase I-like"/>
    <property type="match status" value="1"/>
</dbReference>
<keyword evidence="4" id="KW-1185">Reference proteome</keyword>
<dbReference type="InterPro" id="IPR043502">
    <property type="entry name" value="DNA/RNA_pol_sf"/>
</dbReference>
<dbReference type="PROSITE" id="PS50878">
    <property type="entry name" value="RT_POL"/>
    <property type="match status" value="1"/>
</dbReference>
<dbReference type="InterPro" id="IPR036691">
    <property type="entry name" value="Endo/exonu/phosph_ase_sf"/>
</dbReference>
<name>A0AAQ3JYR7_9LILI</name>
<gene>
    <name evidence="3" type="ORF">Cni_G07319</name>
</gene>
<dbReference type="PANTHER" id="PTHR31635:SF196">
    <property type="entry name" value="REVERSE TRANSCRIPTASE DOMAIN-CONTAINING PROTEIN-RELATED"/>
    <property type="match status" value="1"/>
</dbReference>
<sequence>MPRIWKIKCSVHIIDLASGFFCFKFASNEEMNSVLTGGPWFLGGQALLLIPWRRNFQPMFERIDSIPVWVQFSRLPNEYIQKEVLLQMASTLGKLIKIDEITLKGQRAKFARICVLWDLSKAVPNGPWINCAGSRFWQALAIENILKLCFRCGKIRHIVDHCFVTMNAQKGENDEEINRRNEFLLLLMVEWVALSLLEKWNLYEVREIYSCSQAIHLLINKKGSNPWLLFGIYASNDGKDRSLLWELLRNIEVSHTLWLVVGDFNFIESQDDKLGGRPFSAGASLDSFKDFCSSAGLFDLGFCGIRIASDHKPILVDTRPNNYPKFGKRSFVFEMYWFEYQEAYSIIKSAWSESGISCSTMDQFTNKLKQLSRNLEEWNKNKVGSIEKELRSTLDEIEILEKIEAQKQCNDQDIIRLKSLINKSMALNMQPLEIVNAFARRYCNLWKETDLCYDDWNKLDAFAWKRVPHNMYDELIRKVSADEIEGAIKSMERGKAPSPDGSGLEFYLNYWELIKNPLLLAFNEFQQKAHIPNSWGLTSMVFIPKKENPRTITDYRPIALCNVQYKILSKLLVNRLKICIDKVVSNEQAAFIQNRKLHDNIIIASEIVNIISKSKRKKHFLILKLDLEKTFDRVSWEAVHEIMKRMNFPRVFCGWLMACLKSAS</sequence>
<dbReference type="InterPro" id="IPR025558">
    <property type="entry name" value="DUF4283"/>
</dbReference>
<feature type="coiled-coil region" evidence="1">
    <location>
        <begin position="361"/>
        <end position="388"/>
    </location>
</feature>
<dbReference type="PANTHER" id="PTHR31635">
    <property type="entry name" value="REVERSE TRANSCRIPTASE DOMAIN-CONTAINING PROTEIN-RELATED"/>
    <property type="match status" value="1"/>
</dbReference>
<protein>
    <recommendedName>
        <fullName evidence="2">Reverse transcriptase domain-containing protein</fullName>
    </recommendedName>
</protein>